<sequence>MYNCIDCEKNENISNNLKNKFHDLHFIKNTYIKDSSHVSEKKCFNINNFDISSNLVDNEYQFPSNILCENRSLSKEYTNNLDKNFYVSKYKNSQYNKNTRLESKSCDLSVRPERIVHCKVHNLDSKSDQNNFFDTNIYVKDCGNFNIRSKSQIDNSSLNYTKKNNKIDHNDENNLNISKKNFGDNLKNLDCFNDFSIQIPINDDNFGVVSDDKYNNQVNLQKKYNPNIKEIKNLHQENHKKGKHTKNSVCISEYEESSTDMKIHTLLGKKQLFCKKTDKISMNINNSVNLLNVDAQTESKCKQKIVNKKITNSSPIYKDFVKKTTKIKEKNNLQSLIRSKSEIIHDYTSFTKNYDMSMIYAKNKKKVQNKNLKTNEENNIKIKNIKELNSEEIKTIKNSPQTAHSSKKIFYESLRKLKNTFSDSSNVSVPINMQNYGAKDFNSHLKYTLKQMKSKKYNKLY</sequence>
<evidence type="ECO:0000313" key="2">
    <source>
        <dbReference type="Proteomes" id="UP000003163"/>
    </source>
</evidence>
<dbReference type="AlphaFoldDB" id="J8ZPH8"/>
<gene>
    <name evidence="1" type="ORF">EDEG_03863</name>
</gene>
<reference evidence="2" key="2">
    <citation type="submission" date="2015-07" db="EMBL/GenBank/DDBJ databases">
        <title>Contrasting host-pathogen interactions and genome evolution in two generalist and specialist microsporidian pathogens of mosquitoes.</title>
        <authorList>
            <consortium name="The Broad Institute Genomics Platform"/>
            <consortium name="The Broad Institute Genome Sequencing Center for Infectious Disease"/>
            <person name="Cuomo C.A."/>
            <person name="Sanscrainte N.D."/>
            <person name="Goldberg J.M."/>
            <person name="Heiman D."/>
            <person name="Young S."/>
            <person name="Zeng Q."/>
            <person name="Becnel J.J."/>
            <person name="Birren B.W."/>
        </authorList>
    </citation>
    <scope>NUCLEOTIDE SEQUENCE [LARGE SCALE GENOMIC DNA]</scope>
    <source>
        <strain evidence="2">USNM 41457</strain>
    </source>
</reference>
<protein>
    <submittedName>
        <fullName evidence="1">Uncharacterized protein</fullName>
    </submittedName>
</protein>
<dbReference type="InParanoid" id="J8ZPH8"/>
<organism evidence="1 2">
    <name type="scientific">Edhazardia aedis (strain USNM 41457)</name>
    <name type="common">Microsporidian parasite</name>
    <dbReference type="NCBI Taxonomy" id="1003232"/>
    <lineage>
        <taxon>Eukaryota</taxon>
        <taxon>Fungi</taxon>
        <taxon>Fungi incertae sedis</taxon>
        <taxon>Microsporidia</taxon>
        <taxon>Edhazardia</taxon>
    </lineage>
</organism>
<evidence type="ECO:0000313" key="1">
    <source>
        <dbReference type="EMBL" id="EJW01578.1"/>
    </source>
</evidence>
<keyword evidence="2" id="KW-1185">Reference proteome</keyword>
<dbReference type="HOGENOM" id="CLU_593154_0_0_1"/>
<proteinExistence type="predicted"/>
<dbReference type="Proteomes" id="UP000003163">
    <property type="component" value="Unassembled WGS sequence"/>
</dbReference>
<accession>J8ZPH8</accession>
<comment type="caution">
    <text evidence="1">The sequence shown here is derived from an EMBL/GenBank/DDBJ whole genome shotgun (WGS) entry which is preliminary data.</text>
</comment>
<dbReference type="VEuPathDB" id="MicrosporidiaDB:EDEG_03863"/>
<dbReference type="EMBL" id="AFBI03000136">
    <property type="protein sequence ID" value="EJW01578.1"/>
    <property type="molecule type" value="Genomic_DNA"/>
</dbReference>
<reference evidence="1 2" key="1">
    <citation type="submission" date="2011-08" db="EMBL/GenBank/DDBJ databases">
        <authorList>
            <person name="Liu Z.J."/>
            <person name="Shi F.L."/>
            <person name="Lu J.Q."/>
            <person name="Li M."/>
            <person name="Wang Z.L."/>
        </authorList>
    </citation>
    <scope>NUCLEOTIDE SEQUENCE [LARGE SCALE GENOMIC DNA]</scope>
    <source>
        <strain evidence="1 2">USNM 41457</strain>
    </source>
</reference>
<name>J8ZPH8_EDHAE</name>